<reference evidence="2" key="2">
    <citation type="journal article" date="2021" name="Int. J. Syst. Evol. Microbiol.">
        <title>Geomonas silvestris sp. nov., Geomonas paludis sp. nov. and Geomonas limicola sp. nov., isolated from terrestrial environments, and emended description of the genus Geomonas.</title>
        <authorList>
            <person name="Itoh H."/>
            <person name="Xu Z."/>
            <person name="Masuda Y."/>
            <person name="Ushijima N."/>
            <person name="Hayakawa C."/>
            <person name="Shiratori Y."/>
            <person name="Senoo K."/>
        </authorList>
    </citation>
    <scope>NUCLEOTIDE SEQUENCE</scope>
    <source>
        <strain evidence="2">Red736</strain>
    </source>
</reference>
<dbReference type="EMBL" id="CP096574">
    <property type="protein sequence ID" value="UPU37125.1"/>
    <property type="molecule type" value="Genomic_DNA"/>
</dbReference>
<accession>A0A6V8MX40</accession>
<organism evidence="2 4">
    <name type="scientific">Geomonas paludis</name>
    <dbReference type="NCBI Taxonomy" id="2740185"/>
    <lineage>
        <taxon>Bacteria</taxon>
        <taxon>Pseudomonadati</taxon>
        <taxon>Thermodesulfobacteriota</taxon>
        <taxon>Desulfuromonadia</taxon>
        <taxon>Geobacterales</taxon>
        <taxon>Geobacteraceae</taxon>
        <taxon>Geomonas</taxon>
    </lineage>
</organism>
<name>A0A6V8MX40_9BACT</name>
<reference evidence="3" key="3">
    <citation type="submission" date="2022-04" db="EMBL/GenBank/DDBJ databases">
        <authorList>
            <person name="Liu G."/>
        </authorList>
    </citation>
    <scope>NUCLEOTIDE SEQUENCE</scope>
    <source>
        <strain evidence="3">RG22</strain>
    </source>
</reference>
<dbReference type="Proteomes" id="UP000831485">
    <property type="component" value="Chromosome"/>
</dbReference>
<sequence>MKRTIKSLILATALTIVTSGIAMATPSTQIWIPSTDVQGFKSLHLGIDNYTRTSNNSSVGNVYDLGVTAGVLPFEKLQAEVGVDYITSGSNGYDSRPIYFNAKIGTPEGSLFELSPALAVGGYGFGTNGDKNSAFRTDQNIVYGLAAKTLPVIGRLSAGYYFGNDKVIGPKDDGVLLSWDRTMSEISDKLWLAADYQGGKNTVGAFSFGASWAFSKNVSVIFGYDIYNDQQLAGKNTFTTQVDINFP</sequence>
<evidence type="ECO:0000256" key="1">
    <source>
        <dbReference type="SAM" id="SignalP"/>
    </source>
</evidence>
<dbReference type="AlphaFoldDB" id="A0A6V8MX40"/>
<gene>
    <name evidence="2" type="ORF">GMPD_26970</name>
    <name evidence="3" type="ORF">M1B72_05285</name>
</gene>
<dbReference type="EMBL" id="BLXY01000005">
    <property type="protein sequence ID" value="GFO64778.1"/>
    <property type="molecule type" value="Genomic_DNA"/>
</dbReference>
<keyword evidence="5" id="KW-1185">Reference proteome</keyword>
<dbReference type="Proteomes" id="UP000568888">
    <property type="component" value="Unassembled WGS sequence"/>
</dbReference>
<feature type="chain" id="PRO_5027839869" evidence="1">
    <location>
        <begin position="25"/>
        <end position="247"/>
    </location>
</feature>
<evidence type="ECO:0000313" key="5">
    <source>
        <dbReference type="Proteomes" id="UP000831485"/>
    </source>
</evidence>
<reference evidence="4" key="1">
    <citation type="submission" date="2020-06" db="EMBL/GenBank/DDBJ databases">
        <title>Draft genomic sequecing of Geomonas sp. Red736.</title>
        <authorList>
            <person name="Itoh H."/>
            <person name="Xu Z.X."/>
            <person name="Ushijima N."/>
            <person name="Masuda Y."/>
            <person name="Shiratori Y."/>
            <person name="Senoo K."/>
        </authorList>
    </citation>
    <scope>NUCLEOTIDE SEQUENCE [LARGE SCALE GENOMIC DNA]</scope>
    <source>
        <strain evidence="4">Red736</strain>
    </source>
</reference>
<protein>
    <submittedName>
        <fullName evidence="2">Uncharacterized protein</fullName>
    </submittedName>
</protein>
<feature type="signal peptide" evidence="1">
    <location>
        <begin position="1"/>
        <end position="24"/>
    </location>
</feature>
<evidence type="ECO:0000313" key="2">
    <source>
        <dbReference type="EMBL" id="GFO64778.1"/>
    </source>
</evidence>
<evidence type="ECO:0000313" key="3">
    <source>
        <dbReference type="EMBL" id="UPU37125.1"/>
    </source>
</evidence>
<evidence type="ECO:0000313" key="4">
    <source>
        <dbReference type="Proteomes" id="UP000568888"/>
    </source>
</evidence>
<keyword evidence="1" id="KW-0732">Signal</keyword>
<dbReference type="RefSeq" id="WP_183348199.1">
    <property type="nucleotide sequence ID" value="NZ_BLXY01000005.1"/>
</dbReference>
<proteinExistence type="predicted"/>